<comment type="caution">
    <text evidence="1">The sequence shown here is derived from an EMBL/GenBank/DDBJ whole genome shotgun (WGS) entry which is preliminary data.</text>
</comment>
<reference evidence="2" key="1">
    <citation type="submission" date="2017-09" db="EMBL/GenBank/DDBJ databases">
        <title>Depth-based differentiation of microbial function through sediment-hosted aquifers and enrichment of novel symbionts in the deep terrestrial subsurface.</title>
        <authorList>
            <person name="Probst A.J."/>
            <person name="Ladd B."/>
            <person name="Jarett J.K."/>
            <person name="Geller-Mcgrath D.E."/>
            <person name="Sieber C.M.K."/>
            <person name="Emerson J.B."/>
            <person name="Anantharaman K."/>
            <person name="Thomas B.C."/>
            <person name="Malmstrom R."/>
            <person name="Stieglmeier M."/>
            <person name="Klingl A."/>
            <person name="Woyke T."/>
            <person name="Ryan C.M."/>
            <person name="Banfield J.F."/>
        </authorList>
    </citation>
    <scope>NUCLEOTIDE SEQUENCE [LARGE SCALE GENOMIC DNA]</scope>
</reference>
<gene>
    <name evidence="1" type="ORF">COY67_01095</name>
</gene>
<name>A0A2M7RF45_9BACT</name>
<evidence type="ECO:0000313" key="2">
    <source>
        <dbReference type="Proteomes" id="UP000228689"/>
    </source>
</evidence>
<organism evidence="1 2">
    <name type="scientific">Candidatus Komeilibacteria bacterium CG_4_10_14_0_8_um_filter_37_78</name>
    <dbReference type="NCBI Taxonomy" id="1974471"/>
    <lineage>
        <taxon>Bacteria</taxon>
        <taxon>Candidatus Komeiliibacteriota</taxon>
    </lineage>
</organism>
<dbReference type="EMBL" id="PFMC01000026">
    <property type="protein sequence ID" value="PIY95217.1"/>
    <property type="molecule type" value="Genomic_DNA"/>
</dbReference>
<proteinExistence type="predicted"/>
<dbReference type="AlphaFoldDB" id="A0A2M7RF45"/>
<evidence type="ECO:0000313" key="1">
    <source>
        <dbReference type="EMBL" id="PIY95217.1"/>
    </source>
</evidence>
<sequence>MTKKLFILALILLAINYFFGEQIDAWWQEWRSGDKMEELSESVIDRVGENIVDGFTQNENSQEYTPGEIQQMSQGLPEEIQLQIDNWLLEQDLNQYGDPEETMYAGGTPTFDETTGETTNRFELIFSKFPGLIDQFQVSLEELRNNQE</sequence>
<protein>
    <submittedName>
        <fullName evidence="1">Uncharacterized protein</fullName>
    </submittedName>
</protein>
<dbReference type="Proteomes" id="UP000228689">
    <property type="component" value="Unassembled WGS sequence"/>
</dbReference>
<accession>A0A2M7RF45</accession>